<organism evidence="1 2">
    <name type="scientific">Cyclostephanos tholiformis</name>
    <dbReference type="NCBI Taxonomy" id="382380"/>
    <lineage>
        <taxon>Eukaryota</taxon>
        <taxon>Sar</taxon>
        <taxon>Stramenopiles</taxon>
        <taxon>Ochrophyta</taxon>
        <taxon>Bacillariophyta</taxon>
        <taxon>Coscinodiscophyceae</taxon>
        <taxon>Thalassiosirophycidae</taxon>
        <taxon>Stephanodiscales</taxon>
        <taxon>Stephanodiscaceae</taxon>
        <taxon>Cyclostephanos</taxon>
    </lineage>
</organism>
<proteinExistence type="predicted"/>
<name>A0ABD3SE05_9STRA</name>
<evidence type="ECO:0000313" key="1">
    <source>
        <dbReference type="EMBL" id="KAL3822618.1"/>
    </source>
</evidence>
<comment type="caution">
    <text evidence="1">The sequence shown here is derived from an EMBL/GenBank/DDBJ whole genome shotgun (WGS) entry which is preliminary data.</text>
</comment>
<dbReference type="PANTHER" id="PTHR15460">
    <property type="entry name" value="PEROXISOMAL MEMBRANE PROTEIN 4"/>
    <property type="match status" value="1"/>
</dbReference>
<sequence length="126" mass="13911">MDMDDDANLPGHTASIVELWDEIAAIFSGLIGGGRYGLKIRVPHALVMTFLFGGERSFLQKAKVVAKLAAEHASNLAAFAGLYKLILVTLKVLSHRTNNRSNRDIYRGYFRRMGNSLLSFIGICII</sequence>
<evidence type="ECO:0000313" key="2">
    <source>
        <dbReference type="Proteomes" id="UP001530377"/>
    </source>
</evidence>
<dbReference type="InterPro" id="IPR019531">
    <property type="entry name" value="Pmp4"/>
</dbReference>
<gene>
    <name evidence="1" type="ORF">ACHAXA_006403</name>
</gene>
<reference evidence="1 2" key="1">
    <citation type="submission" date="2024-10" db="EMBL/GenBank/DDBJ databases">
        <title>Updated reference genomes for cyclostephanoid diatoms.</title>
        <authorList>
            <person name="Roberts W.R."/>
            <person name="Alverson A.J."/>
        </authorList>
    </citation>
    <scope>NUCLEOTIDE SEQUENCE [LARGE SCALE GENOMIC DNA]</scope>
    <source>
        <strain evidence="1 2">AJA228-03</strain>
    </source>
</reference>
<protein>
    <submittedName>
        <fullName evidence="1">Uncharacterized protein</fullName>
    </submittedName>
</protein>
<dbReference type="AlphaFoldDB" id="A0ABD3SE05"/>
<accession>A0ABD3SE05</accession>
<dbReference type="PANTHER" id="PTHR15460:SF3">
    <property type="entry name" value="PEROXISOMAL MEMBRANE PROTEIN 4"/>
    <property type="match status" value="1"/>
</dbReference>
<dbReference type="Proteomes" id="UP001530377">
    <property type="component" value="Unassembled WGS sequence"/>
</dbReference>
<dbReference type="EMBL" id="JALLPB020000060">
    <property type="protein sequence ID" value="KAL3822618.1"/>
    <property type="molecule type" value="Genomic_DNA"/>
</dbReference>
<keyword evidence="2" id="KW-1185">Reference proteome</keyword>